<keyword evidence="1" id="KW-0812">Transmembrane</keyword>
<dbReference type="Proteomes" id="UP000238762">
    <property type="component" value="Unassembled WGS sequence"/>
</dbReference>
<accession>A0A2T1BXZ4</accession>
<reference evidence="2 3" key="1">
    <citation type="submission" date="2018-02" db="EMBL/GenBank/DDBJ databases">
        <authorList>
            <person name="Cohen D.B."/>
            <person name="Kent A.D."/>
        </authorList>
    </citation>
    <scope>NUCLEOTIDE SEQUENCE [LARGE SCALE GENOMIC DNA]</scope>
    <source>
        <strain evidence="2 3">CCAP 1448/3</strain>
    </source>
</reference>
<feature type="transmembrane region" description="Helical" evidence="1">
    <location>
        <begin position="25"/>
        <end position="45"/>
    </location>
</feature>
<dbReference type="EMBL" id="PVWJ01000152">
    <property type="protein sequence ID" value="PSB00871.1"/>
    <property type="molecule type" value="Genomic_DNA"/>
</dbReference>
<evidence type="ECO:0000256" key="1">
    <source>
        <dbReference type="SAM" id="Phobius"/>
    </source>
</evidence>
<name>A0A2T1BXZ4_9CYAN</name>
<keyword evidence="1" id="KW-1133">Transmembrane helix</keyword>
<gene>
    <name evidence="2" type="ORF">C7B64_21260</name>
</gene>
<evidence type="ECO:0000313" key="3">
    <source>
        <dbReference type="Proteomes" id="UP000238762"/>
    </source>
</evidence>
<sequence length="234" mass="26996">MHRDSPYKSYIQPKPEEATQSRWKYWQISLLLVVITVFFGSFYLMQLTAPKVTHIRADDNSSSAKRFQKQRLQHCQASVRHYQWGYREITINFADRAVVNRNVGISNPLSTLGQCRDTSDTISNKNPGTSLMLLLDEIKFVVQKERLTNPQNPVVITITIQDAEAGTNQPKLDFVRVKETVTNLIGERDAIAFMVEDETLKKRLEREFVSQQNVRVCPLKDVEQCVDWAFDTTI</sequence>
<dbReference type="RefSeq" id="WP_106291152.1">
    <property type="nucleotide sequence ID" value="NZ_CAWNTC010000190.1"/>
</dbReference>
<evidence type="ECO:0000313" key="2">
    <source>
        <dbReference type="EMBL" id="PSB00871.1"/>
    </source>
</evidence>
<organism evidence="2 3">
    <name type="scientific">Merismopedia glauca CCAP 1448/3</name>
    <dbReference type="NCBI Taxonomy" id="1296344"/>
    <lineage>
        <taxon>Bacteria</taxon>
        <taxon>Bacillati</taxon>
        <taxon>Cyanobacteriota</taxon>
        <taxon>Cyanophyceae</taxon>
        <taxon>Synechococcales</taxon>
        <taxon>Merismopediaceae</taxon>
        <taxon>Merismopedia</taxon>
    </lineage>
</organism>
<keyword evidence="1" id="KW-0472">Membrane</keyword>
<dbReference type="AlphaFoldDB" id="A0A2T1BXZ4"/>
<comment type="caution">
    <text evidence="2">The sequence shown here is derived from an EMBL/GenBank/DDBJ whole genome shotgun (WGS) entry which is preliminary data.</text>
</comment>
<reference evidence="2 3" key="2">
    <citation type="submission" date="2018-03" db="EMBL/GenBank/DDBJ databases">
        <title>The ancient ancestry and fast evolution of plastids.</title>
        <authorList>
            <person name="Moore K.R."/>
            <person name="Magnabosco C."/>
            <person name="Momper L."/>
            <person name="Gold D.A."/>
            <person name="Bosak T."/>
            <person name="Fournier G.P."/>
        </authorList>
    </citation>
    <scope>NUCLEOTIDE SEQUENCE [LARGE SCALE GENOMIC DNA]</scope>
    <source>
        <strain evidence="2 3">CCAP 1448/3</strain>
    </source>
</reference>
<proteinExistence type="predicted"/>
<dbReference type="OrthoDB" id="469370at2"/>
<protein>
    <submittedName>
        <fullName evidence="2">Uncharacterized protein</fullName>
    </submittedName>
</protein>
<keyword evidence="3" id="KW-1185">Reference proteome</keyword>